<dbReference type="AlphaFoldDB" id="A0A6A5VMN7"/>
<evidence type="ECO:0000313" key="3">
    <source>
        <dbReference type="Proteomes" id="UP000800036"/>
    </source>
</evidence>
<dbReference type="EMBL" id="ML976662">
    <property type="protein sequence ID" value="KAF1977840.1"/>
    <property type="molecule type" value="Genomic_DNA"/>
</dbReference>
<reference evidence="2" key="1">
    <citation type="journal article" date="2020" name="Stud. Mycol.">
        <title>101 Dothideomycetes genomes: a test case for predicting lifestyles and emergence of pathogens.</title>
        <authorList>
            <person name="Haridas S."/>
            <person name="Albert R."/>
            <person name="Binder M."/>
            <person name="Bloem J."/>
            <person name="Labutti K."/>
            <person name="Salamov A."/>
            <person name="Andreopoulos B."/>
            <person name="Baker S."/>
            <person name="Barry K."/>
            <person name="Bills G."/>
            <person name="Bluhm B."/>
            <person name="Cannon C."/>
            <person name="Castanera R."/>
            <person name="Culley D."/>
            <person name="Daum C."/>
            <person name="Ezra D."/>
            <person name="Gonzalez J."/>
            <person name="Henrissat B."/>
            <person name="Kuo A."/>
            <person name="Liang C."/>
            <person name="Lipzen A."/>
            <person name="Lutzoni F."/>
            <person name="Magnuson J."/>
            <person name="Mondo S."/>
            <person name="Nolan M."/>
            <person name="Ohm R."/>
            <person name="Pangilinan J."/>
            <person name="Park H.-J."/>
            <person name="Ramirez L."/>
            <person name="Alfaro M."/>
            <person name="Sun H."/>
            <person name="Tritt A."/>
            <person name="Yoshinaga Y."/>
            <person name="Zwiers L.-H."/>
            <person name="Turgeon B."/>
            <person name="Goodwin S."/>
            <person name="Spatafora J."/>
            <person name="Crous P."/>
            <person name="Grigoriev I."/>
        </authorList>
    </citation>
    <scope>NUCLEOTIDE SEQUENCE</scope>
    <source>
        <strain evidence="2">CBS 107.79</strain>
    </source>
</reference>
<gene>
    <name evidence="2" type="ORF">BU23DRAFT_564704</name>
</gene>
<proteinExistence type="predicted"/>
<feature type="region of interest" description="Disordered" evidence="1">
    <location>
        <begin position="71"/>
        <end position="90"/>
    </location>
</feature>
<protein>
    <submittedName>
        <fullName evidence="2">Uncharacterized protein</fullName>
    </submittedName>
</protein>
<evidence type="ECO:0000256" key="1">
    <source>
        <dbReference type="SAM" id="MobiDB-lite"/>
    </source>
</evidence>
<organism evidence="2 3">
    <name type="scientific">Bimuria novae-zelandiae CBS 107.79</name>
    <dbReference type="NCBI Taxonomy" id="1447943"/>
    <lineage>
        <taxon>Eukaryota</taxon>
        <taxon>Fungi</taxon>
        <taxon>Dikarya</taxon>
        <taxon>Ascomycota</taxon>
        <taxon>Pezizomycotina</taxon>
        <taxon>Dothideomycetes</taxon>
        <taxon>Pleosporomycetidae</taxon>
        <taxon>Pleosporales</taxon>
        <taxon>Massarineae</taxon>
        <taxon>Didymosphaeriaceae</taxon>
        <taxon>Bimuria</taxon>
    </lineage>
</organism>
<evidence type="ECO:0000313" key="2">
    <source>
        <dbReference type="EMBL" id="KAF1977840.1"/>
    </source>
</evidence>
<sequence length="246" mass="26929">MASASGGSGDVNLTRRPAPDSTQCPRLEPSGTRGEPCSTGFDVQLTVIAPSIVPARKNVVEAHETVIEEDKYTTPRRSRSRGCPAFRYGHNSLSNQRHNEEFTDSSAATRRGSTLCTLNSALEGTTLQTRPASCDPSGQLRALLNFLKQQACGRTTRLNIGMAAADRSTGISLFRVMIRKVSSFAFWHSARDPAGAGSSRKGNDLPHNQSSGVANWGLALDFRIYERHIRCPQLRGKLYSSHCMWY</sequence>
<accession>A0A6A5VMN7</accession>
<dbReference type="Proteomes" id="UP000800036">
    <property type="component" value="Unassembled WGS sequence"/>
</dbReference>
<feature type="region of interest" description="Disordered" evidence="1">
    <location>
        <begin position="1"/>
        <end position="38"/>
    </location>
</feature>
<keyword evidence="3" id="KW-1185">Reference proteome</keyword>
<name>A0A6A5VMN7_9PLEO</name>